<gene>
    <name evidence="6" type="ORF">UFOPK4000_00788</name>
</gene>
<dbReference type="SMART" id="SM00849">
    <property type="entry name" value="Lactamase_B"/>
    <property type="match status" value="1"/>
</dbReference>
<feature type="domain" description="Metallo-beta-lactamase" evidence="5">
    <location>
        <begin position="14"/>
        <end position="236"/>
    </location>
</feature>
<dbReference type="InterPro" id="IPR001279">
    <property type="entry name" value="Metallo-B-lactamas"/>
</dbReference>
<dbReference type="Pfam" id="PF14863">
    <property type="entry name" value="Alkyl_sulf_dimr"/>
    <property type="match status" value="1"/>
</dbReference>
<name>A0A6J7NGP4_9ZZZZ</name>
<evidence type="ECO:0000256" key="1">
    <source>
        <dbReference type="ARBA" id="ARBA00022723"/>
    </source>
</evidence>
<dbReference type="EMBL" id="CAFBOT010000137">
    <property type="protein sequence ID" value="CAB4992570.1"/>
    <property type="molecule type" value="Genomic_DNA"/>
</dbReference>
<dbReference type="GO" id="GO:0018909">
    <property type="term" value="P:dodecyl sulfate metabolic process"/>
    <property type="evidence" value="ECO:0007669"/>
    <property type="project" value="InterPro"/>
</dbReference>
<dbReference type="InterPro" id="IPR052195">
    <property type="entry name" value="Bact_Alkyl/Aryl-Sulfatase"/>
</dbReference>
<dbReference type="Gene3D" id="1.25.40.880">
    <property type="entry name" value="Alkyl sulfatase, dimerisation domain"/>
    <property type="match status" value="1"/>
</dbReference>
<dbReference type="Gene3D" id="3.60.15.30">
    <property type="entry name" value="Metallo-beta-lactamase domain"/>
    <property type="match status" value="1"/>
</dbReference>
<evidence type="ECO:0000259" key="5">
    <source>
        <dbReference type="SMART" id="SM00849"/>
    </source>
</evidence>
<evidence type="ECO:0000313" key="6">
    <source>
        <dbReference type="EMBL" id="CAB4992570.1"/>
    </source>
</evidence>
<dbReference type="InterPro" id="IPR036866">
    <property type="entry name" value="RibonucZ/Hydroxyglut_hydro"/>
</dbReference>
<dbReference type="Pfam" id="PF00753">
    <property type="entry name" value="Lactamase_B"/>
    <property type="match status" value="1"/>
</dbReference>
<dbReference type="InterPro" id="IPR038536">
    <property type="entry name" value="Alkyl/aryl-sulf_dimr_sf"/>
</dbReference>
<dbReference type="SUPFAM" id="SSF55718">
    <property type="entry name" value="SCP-like"/>
    <property type="match status" value="1"/>
</dbReference>
<keyword evidence="2" id="KW-0378">Hydrolase</keyword>
<sequence>MVAEGVWQVRGYDISNITFIKGTEGWIVIDPLTSQDTARASYELVTKHLGHRPITAVIYTHSHADHFGGVLGVTSKEEVDAGKCRIIAPVHFLQETVGENIIAGPAMGRRATYQFGSFLPRGPQGHVDCGLGTATPTSPPTLLAPTEDITFTGEELVVDGIRIIFQLTPETEAPAEMNFFFPDFGWLCMAENCSQTMHNLVPIRGALVRNALNWSKYINENMEMFADKTTVMFMSHNWPVWGKDDVRQFLTLQRDLYRWMHDQTMRLANHGLTSLEIAQTLVLPDEFLAHEHTRGFYGDLVHNVKAVYQRYLSWYDGNPANLNKLPPTEVGKRYVQLAGGADALLKAAQKSFDEGDYRWVAEVVNHLVFADPTNQAARDLQADCLEQLGYQSESSTFRNAYLMGAQELRKGPPPAPKTLNVRARSMIRAMTIDQLFDTLAVRVMSEQVGGVSLCVNWTFTDLAGTPDHFWVQGLSNRTMFSFAGRHEASAAASITTTRTTLLEVIAQTTTIPDEMTAGNLSIDGDAGALITIFGNLDKFAPGFAIVEP</sequence>
<dbReference type="InterPro" id="IPR036527">
    <property type="entry name" value="SCP2_sterol-bd_dom_sf"/>
</dbReference>
<evidence type="ECO:0000256" key="4">
    <source>
        <dbReference type="ARBA" id="ARBA00033751"/>
    </source>
</evidence>
<dbReference type="GO" id="GO:0046983">
    <property type="term" value="F:protein dimerization activity"/>
    <property type="evidence" value="ECO:0007669"/>
    <property type="project" value="InterPro"/>
</dbReference>
<dbReference type="InterPro" id="IPR029229">
    <property type="entry name" value="Alkyl_sulf_C"/>
</dbReference>
<dbReference type="AlphaFoldDB" id="A0A6J7NGP4"/>
<dbReference type="InterPro" id="IPR029228">
    <property type="entry name" value="Alkyl_sulf_dimr"/>
</dbReference>
<accession>A0A6J7NGP4</accession>
<keyword evidence="1" id="KW-0479">Metal-binding</keyword>
<organism evidence="6">
    <name type="scientific">freshwater metagenome</name>
    <dbReference type="NCBI Taxonomy" id="449393"/>
    <lineage>
        <taxon>unclassified sequences</taxon>
        <taxon>metagenomes</taxon>
        <taxon>ecological metagenomes</taxon>
    </lineage>
</organism>
<dbReference type="PANTHER" id="PTHR43223">
    <property type="entry name" value="ALKYL/ARYL-SULFATASE"/>
    <property type="match status" value="1"/>
</dbReference>
<evidence type="ECO:0000256" key="2">
    <source>
        <dbReference type="ARBA" id="ARBA00022801"/>
    </source>
</evidence>
<dbReference type="GO" id="GO:0018741">
    <property type="term" value="F:linear primary-alkylsulfatase activity"/>
    <property type="evidence" value="ECO:0007669"/>
    <property type="project" value="InterPro"/>
</dbReference>
<dbReference type="SUPFAM" id="SSF56281">
    <property type="entry name" value="Metallo-hydrolase/oxidoreductase"/>
    <property type="match status" value="1"/>
</dbReference>
<evidence type="ECO:0000256" key="3">
    <source>
        <dbReference type="ARBA" id="ARBA00022833"/>
    </source>
</evidence>
<dbReference type="Gene3D" id="3.30.1050.10">
    <property type="entry name" value="SCP2 sterol-binding domain"/>
    <property type="match status" value="1"/>
</dbReference>
<proteinExistence type="inferred from homology"/>
<dbReference type="PANTHER" id="PTHR43223:SF1">
    <property type="entry name" value="ALKYL_ARYL-SULFATASE BDS1"/>
    <property type="match status" value="1"/>
</dbReference>
<dbReference type="GO" id="GO:0046872">
    <property type="term" value="F:metal ion binding"/>
    <property type="evidence" value="ECO:0007669"/>
    <property type="project" value="UniProtKB-KW"/>
</dbReference>
<reference evidence="6" key="1">
    <citation type="submission" date="2020-05" db="EMBL/GenBank/DDBJ databases">
        <authorList>
            <person name="Chiriac C."/>
            <person name="Salcher M."/>
            <person name="Ghai R."/>
            <person name="Kavagutti S V."/>
        </authorList>
    </citation>
    <scope>NUCLEOTIDE SEQUENCE</scope>
</reference>
<protein>
    <submittedName>
        <fullName evidence="6">Unannotated protein</fullName>
    </submittedName>
</protein>
<dbReference type="Pfam" id="PF14864">
    <property type="entry name" value="Alkyl_sulf_C"/>
    <property type="match status" value="1"/>
</dbReference>
<comment type="similarity">
    <text evidence="4">Belongs to the metallo-beta-lactamase superfamily. Type III sulfatase family.</text>
</comment>
<dbReference type="InterPro" id="IPR044097">
    <property type="entry name" value="Bds1/SdsA1_MBL-fold"/>
</dbReference>
<keyword evidence="3" id="KW-0862">Zinc</keyword>
<dbReference type="CDD" id="cd07710">
    <property type="entry name" value="arylsulfatase_Sdsa1-like_MBL-fold"/>
    <property type="match status" value="1"/>
</dbReference>